<dbReference type="EMBL" id="CAWUPB010001111">
    <property type="protein sequence ID" value="CAK7338126.1"/>
    <property type="molecule type" value="Genomic_DNA"/>
</dbReference>
<name>A0AAV1RP04_9ROSI</name>
<proteinExistence type="predicted"/>
<evidence type="ECO:0000313" key="2">
    <source>
        <dbReference type="Proteomes" id="UP001314170"/>
    </source>
</evidence>
<evidence type="ECO:0000313" key="1">
    <source>
        <dbReference type="EMBL" id="CAK7338126.1"/>
    </source>
</evidence>
<reference evidence="1 2" key="1">
    <citation type="submission" date="2024-01" db="EMBL/GenBank/DDBJ databases">
        <authorList>
            <person name="Waweru B."/>
        </authorList>
    </citation>
    <scope>NUCLEOTIDE SEQUENCE [LARGE SCALE GENOMIC DNA]</scope>
</reference>
<sequence>MGEPSQVADMIDLGIATKSLSGKIGDGLEDMGWIIFIGYSRDRGKHESKLEVSFRRPTEVDTDFFCREVIGGCYVFEGIRGHKWGEGHAYGLSRLGPRGLFEQDSLTLKDVKTRLVLRANTDNNKRVYEKFGALIDKNSLE</sequence>
<dbReference type="AlphaFoldDB" id="A0AAV1RP04"/>
<keyword evidence="2" id="KW-1185">Reference proteome</keyword>
<gene>
    <name evidence="1" type="ORF">DCAF_LOCUS13168</name>
</gene>
<accession>A0AAV1RP04</accession>
<dbReference type="Proteomes" id="UP001314170">
    <property type="component" value="Unassembled WGS sequence"/>
</dbReference>
<protein>
    <submittedName>
        <fullName evidence="1">Uncharacterized protein</fullName>
    </submittedName>
</protein>
<organism evidence="1 2">
    <name type="scientific">Dovyalis caffra</name>
    <dbReference type="NCBI Taxonomy" id="77055"/>
    <lineage>
        <taxon>Eukaryota</taxon>
        <taxon>Viridiplantae</taxon>
        <taxon>Streptophyta</taxon>
        <taxon>Embryophyta</taxon>
        <taxon>Tracheophyta</taxon>
        <taxon>Spermatophyta</taxon>
        <taxon>Magnoliopsida</taxon>
        <taxon>eudicotyledons</taxon>
        <taxon>Gunneridae</taxon>
        <taxon>Pentapetalae</taxon>
        <taxon>rosids</taxon>
        <taxon>fabids</taxon>
        <taxon>Malpighiales</taxon>
        <taxon>Salicaceae</taxon>
        <taxon>Flacourtieae</taxon>
        <taxon>Dovyalis</taxon>
    </lineage>
</organism>
<comment type="caution">
    <text evidence="1">The sequence shown here is derived from an EMBL/GenBank/DDBJ whole genome shotgun (WGS) entry which is preliminary data.</text>
</comment>